<keyword evidence="3" id="KW-0560">Oxidoreductase</keyword>
<feature type="domain" description="Luciferase-like" evidence="5">
    <location>
        <begin position="23"/>
        <end position="350"/>
    </location>
</feature>
<keyword evidence="4" id="KW-0503">Monooxygenase</keyword>
<dbReference type="PANTHER" id="PTHR42847">
    <property type="entry name" value="ALKANESULFONATE MONOOXYGENASE"/>
    <property type="match status" value="1"/>
</dbReference>
<accession>A0ABU9DTP4</accession>
<organism evidence="6 7">
    <name type="scientific">Paenibacillus filicis</name>
    <dbReference type="NCBI Taxonomy" id="669464"/>
    <lineage>
        <taxon>Bacteria</taxon>
        <taxon>Bacillati</taxon>
        <taxon>Bacillota</taxon>
        <taxon>Bacilli</taxon>
        <taxon>Bacillales</taxon>
        <taxon>Paenibacillaceae</taxon>
        <taxon>Paenibacillus</taxon>
    </lineage>
</organism>
<keyword evidence="7" id="KW-1185">Reference proteome</keyword>
<gene>
    <name evidence="6" type="ORF">WMW72_30530</name>
</gene>
<dbReference type="SUPFAM" id="SSF51679">
    <property type="entry name" value="Bacterial luciferase-like"/>
    <property type="match status" value="1"/>
</dbReference>
<keyword evidence="1" id="KW-0285">Flavoprotein</keyword>
<keyword evidence="2" id="KW-0288">FMN</keyword>
<dbReference type="EMBL" id="JBBPCC010000027">
    <property type="protein sequence ID" value="MEK8132244.1"/>
    <property type="molecule type" value="Genomic_DNA"/>
</dbReference>
<evidence type="ECO:0000313" key="7">
    <source>
        <dbReference type="Proteomes" id="UP001469365"/>
    </source>
</evidence>
<evidence type="ECO:0000256" key="1">
    <source>
        <dbReference type="ARBA" id="ARBA00022630"/>
    </source>
</evidence>
<dbReference type="Proteomes" id="UP001469365">
    <property type="component" value="Unassembled WGS sequence"/>
</dbReference>
<protein>
    <submittedName>
        <fullName evidence="6">LLM class flavin-dependent oxidoreductase</fullName>
    </submittedName>
</protein>
<dbReference type="PANTHER" id="PTHR42847:SF4">
    <property type="entry name" value="ALKANESULFONATE MONOOXYGENASE-RELATED"/>
    <property type="match status" value="1"/>
</dbReference>
<dbReference type="RefSeq" id="WP_341419368.1">
    <property type="nucleotide sequence ID" value="NZ_JBBPCC010000027.1"/>
</dbReference>
<dbReference type="InterPro" id="IPR036661">
    <property type="entry name" value="Luciferase-like_sf"/>
</dbReference>
<dbReference type="InterPro" id="IPR050172">
    <property type="entry name" value="SsuD_RutA_monooxygenase"/>
</dbReference>
<evidence type="ECO:0000259" key="5">
    <source>
        <dbReference type="Pfam" id="PF00296"/>
    </source>
</evidence>
<dbReference type="Gene3D" id="3.20.20.30">
    <property type="entry name" value="Luciferase-like domain"/>
    <property type="match status" value="1"/>
</dbReference>
<reference evidence="6 7" key="1">
    <citation type="submission" date="2024-04" db="EMBL/GenBank/DDBJ databases">
        <title>draft genome sequnece of Paenibacillus filicis.</title>
        <authorList>
            <person name="Kim D.-U."/>
        </authorList>
    </citation>
    <scope>NUCLEOTIDE SEQUENCE [LARGE SCALE GENOMIC DNA]</scope>
    <source>
        <strain evidence="6 7">KACC14197</strain>
    </source>
</reference>
<sequence>MEVFWYISPVDGRYPWKEEGRYQVDHHRLRRLASTIDRSAFSGALLGTYAHDVFTLAASLFPLTERMRFLIPVYPGVTSPTLLAQQALTFDDYSGGRLLLNLVNGSDSVLAQYGVHLERDDRYSMSAEYWKLFKRLYAGETVVYQGEYFNLTGKDGRRNTPTSLPLGPVQYPNIPLWGAGASPAGIRHAAEVVDTYLTFLQHPDKLREQIAAARKAAADQGRTLRFGTLASVIVRETEEEAVEHFRWLQRKTGVDTIVNNLNANLVRKGIQGGLQELTSDNPQVQARIAALRAGRLPELSELEFYPNLYAGTTPWSPLDVLDNGWGSYIVGSSAQVAERLGELKAELGIDVFILSGWPLNEEANYVKELLLPLLNLKPSEPVLANSVVVNV</sequence>
<evidence type="ECO:0000256" key="3">
    <source>
        <dbReference type="ARBA" id="ARBA00023002"/>
    </source>
</evidence>
<proteinExistence type="predicted"/>
<name>A0ABU9DTP4_9BACL</name>
<evidence type="ECO:0000313" key="6">
    <source>
        <dbReference type="EMBL" id="MEK8132244.1"/>
    </source>
</evidence>
<dbReference type="Pfam" id="PF00296">
    <property type="entry name" value="Bac_luciferase"/>
    <property type="match status" value="1"/>
</dbReference>
<dbReference type="InterPro" id="IPR011251">
    <property type="entry name" value="Luciferase-like_dom"/>
</dbReference>
<evidence type="ECO:0000256" key="4">
    <source>
        <dbReference type="ARBA" id="ARBA00023033"/>
    </source>
</evidence>
<comment type="caution">
    <text evidence="6">The sequence shown here is derived from an EMBL/GenBank/DDBJ whole genome shotgun (WGS) entry which is preliminary data.</text>
</comment>
<evidence type="ECO:0000256" key="2">
    <source>
        <dbReference type="ARBA" id="ARBA00022643"/>
    </source>
</evidence>